<dbReference type="Proteomes" id="UP000652427">
    <property type="component" value="Unassembled WGS sequence"/>
</dbReference>
<evidence type="ECO:0000313" key="6">
    <source>
        <dbReference type="Proteomes" id="UP000652427"/>
    </source>
</evidence>
<dbReference type="EC" id="2.7.7.65" evidence="1"/>
<dbReference type="Gene3D" id="3.30.70.270">
    <property type="match status" value="1"/>
</dbReference>
<dbReference type="EMBL" id="JABWMH010000001">
    <property type="protein sequence ID" value="NVD26371.1"/>
    <property type="molecule type" value="Genomic_DNA"/>
</dbReference>
<comment type="caution">
    <text evidence="5">The sequence shown here is derived from an EMBL/GenBank/DDBJ whole genome shotgun (WGS) entry which is preliminary data.</text>
</comment>
<dbReference type="NCBIfam" id="TIGR00254">
    <property type="entry name" value="GGDEF"/>
    <property type="match status" value="1"/>
</dbReference>
<keyword evidence="3" id="KW-1133">Transmembrane helix</keyword>
<evidence type="ECO:0000256" key="1">
    <source>
        <dbReference type="ARBA" id="ARBA00012528"/>
    </source>
</evidence>
<dbReference type="InterPro" id="IPR000160">
    <property type="entry name" value="GGDEF_dom"/>
</dbReference>
<keyword evidence="3" id="KW-0472">Membrane</keyword>
<dbReference type="CDD" id="cd01949">
    <property type="entry name" value="GGDEF"/>
    <property type="match status" value="1"/>
</dbReference>
<feature type="transmembrane region" description="Helical" evidence="3">
    <location>
        <begin position="331"/>
        <end position="351"/>
    </location>
</feature>
<sequence length="545" mass="61292">MSSAKDTSLPTLLEAGQPFDCSKNNGTITSPRAWVRLPFDADTIEPGTVEVQGENNGLTTMQVHAVLDDGTILSSYFSEQAVIDSWRPKGRYGLAVPGTEKPGTRNRVEQVYVTIDNPRTLNSVSVIELASRQKWDDLKLPLSVMFAVLCGMAIMPLIYNLFFYGALRYSFMLWHSLMIGATVAYTFSSSGLIFIAFPETSLTTKMLFNHWTLAAGFAAGGFFLVRFVERGKIAPWLRAVILIGALLPLLVTAFVMQIDGGHSIHARAYYHASFLPAFCMVLYTMGHALRRGSNAIWFQIAGWTPIIIFGLDRVARGMDLYVGWAVLDYGLYFALVLETIILALGVANRILRLRQQNESILRKQVELTLLADTDGLTMMSNRRAFEREYEHNQHEHRYSHLAIIDIDFFKRVNDLYGHEIGDEVLRVVGKELDSTYHFAARIGGEEFTLLMRNDNRHDRRKYPANELTEICQALIKAVRERVPEIQEPVTFSVGVAEIARRATLRSVMATADRRLYDAKNNGRNQVVWIDISQATPSQRPGKAAI</sequence>
<feature type="transmembrane region" description="Helical" evidence="3">
    <location>
        <begin position="235"/>
        <end position="256"/>
    </location>
</feature>
<dbReference type="InterPro" id="IPR029787">
    <property type="entry name" value="Nucleotide_cyclase"/>
</dbReference>
<keyword evidence="3" id="KW-0812">Transmembrane</keyword>
<feature type="transmembrane region" description="Helical" evidence="3">
    <location>
        <begin position="292"/>
        <end position="311"/>
    </location>
</feature>
<dbReference type="InterPro" id="IPR043128">
    <property type="entry name" value="Rev_trsase/Diguanyl_cyclase"/>
</dbReference>
<protein>
    <recommendedName>
        <fullName evidence="1">diguanylate cyclase</fullName>
        <ecNumber evidence="1">2.7.7.65</ecNumber>
    </recommendedName>
</protein>
<evidence type="ECO:0000313" key="5">
    <source>
        <dbReference type="EMBL" id="NVD26371.1"/>
    </source>
</evidence>
<dbReference type="PANTHER" id="PTHR45138">
    <property type="entry name" value="REGULATORY COMPONENTS OF SENSORY TRANSDUCTION SYSTEM"/>
    <property type="match status" value="1"/>
</dbReference>
<feature type="transmembrane region" description="Helical" evidence="3">
    <location>
        <begin position="268"/>
        <end position="285"/>
    </location>
</feature>
<evidence type="ECO:0000256" key="2">
    <source>
        <dbReference type="ARBA" id="ARBA00034247"/>
    </source>
</evidence>
<evidence type="ECO:0000256" key="3">
    <source>
        <dbReference type="SAM" id="Phobius"/>
    </source>
</evidence>
<dbReference type="SMART" id="SM00267">
    <property type="entry name" value="GGDEF"/>
    <property type="match status" value="1"/>
</dbReference>
<keyword evidence="6" id="KW-1185">Reference proteome</keyword>
<feature type="domain" description="GGDEF" evidence="4">
    <location>
        <begin position="397"/>
        <end position="531"/>
    </location>
</feature>
<dbReference type="PANTHER" id="PTHR45138:SF9">
    <property type="entry name" value="DIGUANYLATE CYCLASE DGCM-RELATED"/>
    <property type="match status" value="1"/>
</dbReference>
<proteinExistence type="predicted"/>
<dbReference type="SUPFAM" id="SSF55073">
    <property type="entry name" value="Nucleotide cyclase"/>
    <property type="match status" value="1"/>
</dbReference>
<dbReference type="Pfam" id="PF07695">
    <property type="entry name" value="7TMR-DISM_7TM"/>
    <property type="match status" value="1"/>
</dbReference>
<feature type="transmembrane region" description="Helical" evidence="3">
    <location>
        <begin position="208"/>
        <end position="228"/>
    </location>
</feature>
<organism evidence="5 6">
    <name type="scientific">Parasphingorhabdus flavimaris</name>
    <dbReference type="NCBI Taxonomy" id="266812"/>
    <lineage>
        <taxon>Bacteria</taxon>
        <taxon>Pseudomonadati</taxon>
        <taxon>Pseudomonadota</taxon>
        <taxon>Alphaproteobacteria</taxon>
        <taxon>Sphingomonadales</taxon>
        <taxon>Sphingomonadaceae</taxon>
        <taxon>Parasphingorhabdus</taxon>
    </lineage>
</organism>
<gene>
    <name evidence="5" type="ORF">HUO14_00470</name>
</gene>
<accession>A0ABX2MY49</accession>
<name>A0ABX2MY49_9SPHN</name>
<evidence type="ECO:0000259" key="4">
    <source>
        <dbReference type="PROSITE" id="PS50887"/>
    </source>
</evidence>
<reference evidence="5 6" key="1">
    <citation type="submission" date="2020-06" db="EMBL/GenBank/DDBJ databases">
        <authorList>
            <person name="Kim S.-J."/>
            <person name="Park S.-J."/>
        </authorList>
    </citation>
    <scope>NUCLEOTIDE SEQUENCE [LARGE SCALE GENOMIC DNA]</scope>
    <source>
        <strain evidence="5 6">SW-151</strain>
    </source>
</reference>
<dbReference type="InterPro" id="IPR011623">
    <property type="entry name" value="7TMR_DISM_rcpt_extracell_dom1"/>
</dbReference>
<feature type="transmembrane region" description="Helical" evidence="3">
    <location>
        <begin position="174"/>
        <end position="196"/>
    </location>
</feature>
<dbReference type="PROSITE" id="PS50887">
    <property type="entry name" value="GGDEF"/>
    <property type="match status" value="1"/>
</dbReference>
<dbReference type="RefSeq" id="WP_176277944.1">
    <property type="nucleotide sequence ID" value="NZ_JABWMH010000001.1"/>
</dbReference>
<feature type="transmembrane region" description="Helical" evidence="3">
    <location>
        <begin position="140"/>
        <end position="162"/>
    </location>
</feature>
<comment type="catalytic activity">
    <reaction evidence="2">
        <text>2 GTP = 3',3'-c-di-GMP + 2 diphosphate</text>
        <dbReference type="Rhea" id="RHEA:24898"/>
        <dbReference type="ChEBI" id="CHEBI:33019"/>
        <dbReference type="ChEBI" id="CHEBI:37565"/>
        <dbReference type="ChEBI" id="CHEBI:58805"/>
        <dbReference type="EC" id="2.7.7.65"/>
    </reaction>
</comment>
<dbReference type="InterPro" id="IPR050469">
    <property type="entry name" value="Diguanylate_Cyclase"/>
</dbReference>
<dbReference type="Pfam" id="PF00990">
    <property type="entry name" value="GGDEF"/>
    <property type="match status" value="1"/>
</dbReference>